<evidence type="ECO:0000256" key="2">
    <source>
        <dbReference type="SAM" id="Phobius"/>
    </source>
</evidence>
<dbReference type="EMBL" id="CAJNYD010000555">
    <property type="protein sequence ID" value="CAF3274393.1"/>
    <property type="molecule type" value="Genomic_DNA"/>
</dbReference>
<keyword evidence="2" id="KW-0812">Transmembrane</keyword>
<accession>A0A817RXI4</accession>
<feature type="compositionally biased region" description="Polar residues" evidence="1">
    <location>
        <begin position="1"/>
        <end position="15"/>
    </location>
</feature>
<evidence type="ECO:0000313" key="5">
    <source>
        <dbReference type="Proteomes" id="UP000663833"/>
    </source>
</evidence>
<comment type="caution">
    <text evidence="3">The sequence shown here is derived from an EMBL/GenBank/DDBJ whole genome shotgun (WGS) entry which is preliminary data.</text>
</comment>
<dbReference type="Gene3D" id="2.60.120.260">
    <property type="entry name" value="Galactose-binding domain-like"/>
    <property type="match status" value="1"/>
</dbReference>
<proteinExistence type="predicted"/>
<keyword evidence="2" id="KW-0472">Membrane</keyword>
<evidence type="ECO:0000256" key="1">
    <source>
        <dbReference type="SAM" id="MobiDB-lite"/>
    </source>
</evidence>
<feature type="region of interest" description="Disordered" evidence="1">
    <location>
        <begin position="88"/>
        <end position="114"/>
    </location>
</feature>
<protein>
    <submittedName>
        <fullName evidence="3">Uncharacterized protein</fullName>
    </submittedName>
</protein>
<keyword evidence="2" id="KW-1133">Transmembrane helix</keyword>
<dbReference type="AlphaFoldDB" id="A0A817RXI4"/>
<dbReference type="EMBL" id="CAJOBO010001289">
    <property type="protein sequence ID" value="CAF4361313.1"/>
    <property type="molecule type" value="Genomic_DNA"/>
</dbReference>
<sequence length="264" mass="28293">MWLSNSSSTIDYSKSANRKQRSNTFSNQWHNDHTKNKNNEKRYEHVSSIYTPKCICILCFLIGSLFGGIILTVVIMLWLTSFTATSTTSTTSATSTSTTSSTSTTTTTPAAPCAPTSVGSASTLLAISSPTVITYNCYAYTWTSPTTGPVNLTFELRNDPSQWVLDDTSIYDGAIQMLTNIGFETGSLSPWVRTTPHGACTGTPGSITNSSCHSGTYCMYDGSLGCADQISQQFTATAGEVYVVSFWLRAGTLAPVTTATVTLS</sequence>
<dbReference type="Proteomes" id="UP000663851">
    <property type="component" value="Unassembled WGS sequence"/>
</dbReference>
<evidence type="ECO:0000313" key="3">
    <source>
        <dbReference type="EMBL" id="CAF3274393.1"/>
    </source>
</evidence>
<feature type="region of interest" description="Disordered" evidence="1">
    <location>
        <begin position="1"/>
        <end position="36"/>
    </location>
</feature>
<reference evidence="3" key="1">
    <citation type="submission" date="2021-02" db="EMBL/GenBank/DDBJ databases">
        <authorList>
            <person name="Nowell W R."/>
        </authorList>
    </citation>
    <scope>NUCLEOTIDE SEQUENCE</scope>
</reference>
<dbReference type="Proteomes" id="UP000663833">
    <property type="component" value="Unassembled WGS sequence"/>
</dbReference>
<feature type="transmembrane region" description="Helical" evidence="2">
    <location>
        <begin position="55"/>
        <end position="79"/>
    </location>
</feature>
<gene>
    <name evidence="4" type="ORF">HFQ381_LOCUS17410</name>
    <name evidence="3" type="ORF">LUA448_LOCUS6147</name>
</gene>
<evidence type="ECO:0000313" key="4">
    <source>
        <dbReference type="EMBL" id="CAF4361313.1"/>
    </source>
</evidence>
<organism evidence="3 5">
    <name type="scientific">Rotaria socialis</name>
    <dbReference type="NCBI Taxonomy" id="392032"/>
    <lineage>
        <taxon>Eukaryota</taxon>
        <taxon>Metazoa</taxon>
        <taxon>Spiralia</taxon>
        <taxon>Gnathifera</taxon>
        <taxon>Rotifera</taxon>
        <taxon>Eurotatoria</taxon>
        <taxon>Bdelloidea</taxon>
        <taxon>Philodinida</taxon>
        <taxon>Philodinidae</taxon>
        <taxon>Rotaria</taxon>
    </lineage>
</organism>
<name>A0A817RXI4_9BILA</name>